<reference evidence="2" key="1">
    <citation type="submission" date="2020-12" db="EMBL/GenBank/DDBJ databases">
        <title>Metabolic potential, ecology and presence of endohyphal bacteria is reflected in genomic diversity of Mucoromycotina.</title>
        <authorList>
            <person name="Muszewska A."/>
            <person name="Okrasinska A."/>
            <person name="Steczkiewicz K."/>
            <person name="Drgas O."/>
            <person name="Orlowska M."/>
            <person name="Perlinska-Lenart U."/>
            <person name="Aleksandrzak-Piekarczyk T."/>
            <person name="Szatraj K."/>
            <person name="Zielenkiewicz U."/>
            <person name="Pilsyk S."/>
            <person name="Malc E."/>
            <person name="Mieczkowski P."/>
            <person name="Kruszewska J.S."/>
            <person name="Biernat P."/>
            <person name="Pawlowska J."/>
        </authorList>
    </citation>
    <scope>NUCLEOTIDE SEQUENCE</scope>
    <source>
        <strain evidence="2">WA0000017839</strain>
    </source>
</reference>
<dbReference type="OrthoDB" id="10594199at2759"/>
<feature type="non-terminal residue" evidence="2">
    <location>
        <position position="1"/>
    </location>
</feature>
<organism evidence="2 3">
    <name type="scientific">Mucor saturninus</name>
    <dbReference type="NCBI Taxonomy" id="64648"/>
    <lineage>
        <taxon>Eukaryota</taxon>
        <taxon>Fungi</taxon>
        <taxon>Fungi incertae sedis</taxon>
        <taxon>Mucoromycota</taxon>
        <taxon>Mucoromycotina</taxon>
        <taxon>Mucoromycetes</taxon>
        <taxon>Mucorales</taxon>
        <taxon>Mucorineae</taxon>
        <taxon>Mucoraceae</taxon>
        <taxon>Mucor</taxon>
    </lineage>
</organism>
<accession>A0A8H7RK40</accession>
<dbReference type="Proteomes" id="UP000603453">
    <property type="component" value="Unassembled WGS sequence"/>
</dbReference>
<dbReference type="EMBL" id="JAEPRD010000005">
    <property type="protein sequence ID" value="KAG2212591.1"/>
    <property type="molecule type" value="Genomic_DNA"/>
</dbReference>
<proteinExistence type="predicted"/>
<feature type="region of interest" description="Disordered" evidence="1">
    <location>
        <begin position="131"/>
        <end position="152"/>
    </location>
</feature>
<protein>
    <submittedName>
        <fullName evidence="2">Uncharacterized protein</fullName>
    </submittedName>
</protein>
<evidence type="ECO:0000313" key="3">
    <source>
        <dbReference type="Proteomes" id="UP000603453"/>
    </source>
</evidence>
<evidence type="ECO:0000313" key="2">
    <source>
        <dbReference type="EMBL" id="KAG2212591.1"/>
    </source>
</evidence>
<comment type="caution">
    <text evidence="2">The sequence shown here is derived from an EMBL/GenBank/DDBJ whole genome shotgun (WGS) entry which is preliminary data.</text>
</comment>
<evidence type="ECO:0000256" key="1">
    <source>
        <dbReference type="SAM" id="MobiDB-lite"/>
    </source>
</evidence>
<name>A0A8H7RK40_9FUNG</name>
<gene>
    <name evidence="2" type="ORF">INT47_000567</name>
</gene>
<sequence>MEYFKCAHPSKWDFESYKEHLTQRKTRQLKLMLLVTKYKHGLQLIKRFGDLSKRCLPSWTVRFQEHMGIIAELIDNCDTLSQPPSQTICYTYNAGSIGVLSQASSSSMSVIPSKISLFELEDEDAATSVETLQSDVSPQPISTPSPQSSDYGELLKKQKYVPELNELGNITKEKVIYEMD</sequence>
<dbReference type="AlphaFoldDB" id="A0A8H7RK40"/>
<feature type="compositionally biased region" description="Low complexity" evidence="1">
    <location>
        <begin position="137"/>
        <end position="149"/>
    </location>
</feature>
<keyword evidence="3" id="KW-1185">Reference proteome</keyword>